<name>A0A2H1W4T1_SPOFR</name>
<evidence type="ECO:0000313" key="1">
    <source>
        <dbReference type="EMBL" id="SOQ47504.1"/>
    </source>
</evidence>
<reference evidence="1" key="1">
    <citation type="submission" date="2016-07" db="EMBL/GenBank/DDBJ databases">
        <authorList>
            <person name="Bretaudeau A."/>
        </authorList>
    </citation>
    <scope>NUCLEOTIDE SEQUENCE</scope>
    <source>
        <strain evidence="1">Rice</strain>
        <tissue evidence="1">Whole body</tissue>
    </source>
</reference>
<dbReference type="AlphaFoldDB" id="A0A2H1W4T1"/>
<organism evidence="1">
    <name type="scientific">Spodoptera frugiperda</name>
    <name type="common">Fall armyworm</name>
    <dbReference type="NCBI Taxonomy" id="7108"/>
    <lineage>
        <taxon>Eukaryota</taxon>
        <taxon>Metazoa</taxon>
        <taxon>Ecdysozoa</taxon>
        <taxon>Arthropoda</taxon>
        <taxon>Hexapoda</taxon>
        <taxon>Insecta</taxon>
        <taxon>Pterygota</taxon>
        <taxon>Neoptera</taxon>
        <taxon>Endopterygota</taxon>
        <taxon>Lepidoptera</taxon>
        <taxon>Glossata</taxon>
        <taxon>Ditrysia</taxon>
        <taxon>Noctuoidea</taxon>
        <taxon>Noctuidae</taxon>
        <taxon>Amphipyrinae</taxon>
        <taxon>Spodoptera</taxon>
    </lineage>
</organism>
<gene>
    <name evidence="1" type="ORF">SFRICE_025670</name>
</gene>
<dbReference type="EMBL" id="ODYU01006025">
    <property type="protein sequence ID" value="SOQ47504.1"/>
    <property type="molecule type" value="Genomic_DNA"/>
</dbReference>
<sequence length="160" mass="17828">MLRLKAIGYWRPSCACMSNANKRANGSPAVKQSPPPMDTRNTGEVTSALPAFWGLITRQGLTSPNDNETNYYRFLENFISQDCRSMTGEPGARRSFGRIFMTRAKRGAEWCARGRGCTPSLNGSVILKYYISVSSTKHYKTNGDRESLFLKIFGVSQLLA</sequence>
<protein>
    <submittedName>
        <fullName evidence="1">SFRICE_025670</fullName>
    </submittedName>
</protein>
<proteinExistence type="predicted"/>
<accession>A0A2H1W4T1</accession>